<dbReference type="GO" id="GO:0016020">
    <property type="term" value="C:membrane"/>
    <property type="evidence" value="ECO:0007669"/>
    <property type="project" value="UniProtKB-SubCell"/>
</dbReference>
<feature type="transmembrane region" description="Helical" evidence="6">
    <location>
        <begin position="513"/>
        <end position="533"/>
    </location>
</feature>
<evidence type="ECO:0000256" key="1">
    <source>
        <dbReference type="ARBA" id="ARBA00004141"/>
    </source>
</evidence>
<feature type="transmembrane region" description="Helical" evidence="6">
    <location>
        <begin position="314"/>
        <end position="337"/>
    </location>
</feature>
<keyword evidence="3 6" id="KW-1133">Transmembrane helix</keyword>
<dbReference type="GO" id="GO:0015179">
    <property type="term" value="F:L-amino acid transmembrane transporter activity"/>
    <property type="evidence" value="ECO:0007669"/>
    <property type="project" value="TreeGrafter"/>
</dbReference>
<feature type="transmembrane region" description="Helical" evidence="6">
    <location>
        <begin position="122"/>
        <end position="148"/>
    </location>
</feature>
<reference evidence="7 8" key="1">
    <citation type="journal article" date="2018" name="IMA Fungus">
        <title>IMA Genome-F 9: Draft genome sequence of Annulohypoxylon stygium, Aspergillus mulundensis, Berkeleyomyces basicola (syn. Thielaviopsis basicola), Ceratocystis smalleyi, two Cercospora beticola strains, Coleophoma cylindrospora, Fusarium fracticaudum, Phialophora cf. hyalina, and Morchella septimelata.</title>
        <authorList>
            <person name="Wingfield B.D."/>
            <person name="Bills G.F."/>
            <person name="Dong Y."/>
            <person name="Huang W."/>
            <person name="Nel W.J."/>
            <person name="Swalarsk-Parry B.S."/>
            <person name="Vaghefi N."/>
            <person name="Wilken P.M."/>
            <person name="An Z."/>
            <person name="de Beer Z.W."/>
            <person name="De Vos L."/>
            <person name="Chen L."/>
            <person name="Duong T.A."/>
            <person name="Gao Y."/>
            <person name="Hammerbacher A."/>
            <person name="Kikkert J.R."/>
            <person name="Li Y."/>
            <person name="Li H."/>
            <person name="Li K."/>
            <person name="Li Q."/>
            <person name="Liu X."/>
            <person name="Ma X."/>
            <person name="Naidoo K."/>
            <person name="Pethybridge S.J."/>
            <person name="Sun J."/>
            <person name="Steenkamp E.T."/>
            <person name="van der Nest M.A."/>
            <person name="van Wyk S."/>
            <person name="Wingfield M.J."/>
            <person name="Xiong C."/>
            <person name="Yue Q."/>
            <person name="Zhang X."/>
        </authorList>
    </citation>
    <scope>NUCLEOTIDE SEQUENCE [LARGE SCALE GENOMIC DNA]</scope>
    <source>
        <strain evidence="7 8">BP5796</strain>
    </source>
</reference>
<keyword evidence="2 6" id="KW-0812">Transmembrane</keyword>
<dbReference type="InterPro" id="IPR050598">
    <property type="entry name" value="AminoAcid_Transporter"/>
</dbReference>
<evidence type="ECO:0000256" key="6">
    <source>
        <dbReference type="SAM" id="Phobius"/>
    </source>
</evidence>
<evidence type="ECO:0000256" key="5">
    <source>
        <dbReference type="SAM" id="MobiDB-lite"/>
    </source>
</evidence>
<evidence type="ECO:0000256" key="2">
    <source>
        <dbReference type="ARBA" id="ARBA00022692"/>
    </source>
</evidence>
<keyword evidence="8" id="KW-1185">Reference proteome</keyword>
<sequence>MTIGRDTVALEYARPDVAAAGLTEEHETLLAPTPEGPEGPEGGDENHYFDDASDDDTDVEEVKDLDLDPVLSGIDNVEEAGLGRHLGVTSATLLGISQMVGTGIFSTPSSITMSVGSVGASLILWVIGLLLSFCGLFIWLELACIFPISGGEKVYLEKAYPRPKYLTSIIFAIYAVVLSSSAGGCIVFAENIVLAAGFEPRESVMKVIAILAMVGVTLMHSLVPRTGVHVMNSLAIIKILILLFLITTGIIIFFSGIPSVPEPLASFRSPFANSSTSIYDYTIALFKVLSSFGGWQGCTSVMSEVRNPVRTVRIAGPLSLAIVGILYLLANITYFAAATPTELSSSGVTVAAFFMGKVFGTTAQRSAAGFVALSALGNIMSGSFGMARVDQELAKEGMLPASRVWARNLKHNQSPAAALGLVCLTTALTVAIVPFGDAYNFMLDVGGYPSALIGLLVALGLFILRSRPPFSLIPRPFKALRSLSILFLFAQVLLLAAPIIPPKEGRGDTALPYWAAPLVSVLVLSSGVLYWAIWQVSLPKLGQFVWERVETKLDDGTAFVVWKKKKTDDRSQYELV</sequence>
<comment type="subcellular location">
    <subcellularLocation>
        <location evidence="1">Membrane</location>
        <topology evidence="1">Multi-pass membrane protein</topology>
    </subcellularLocation>
</comment>
<evidence type="ECO:0000256" key="4">
    <source>
        <dbReference type="ARBA" id="ARBA00023136"/>
    </source>
</evidence>
<dbReference type="PANTHER" id="PTHR11785:SF382">
    <property type="entry name" value="LOW-AFFINITY METHIONINE PERMEASE"/>
    <property type="match status" value="1"/>
</dbReference>
<dbReference type="Pfam" id="PF13520">
    <property type="entry name" value="AA_permease_2"/>
    <property type="match status" value="1"/>
</dbReference>
<feature type="transmembrane region" description="Helical" evidence="6">
    <location>
        <begin position="278"/>
        <end position="302"/>
    </location>
</feature>
<feature type="transmembrane region" description="Helical" evidence="6">
    <location>
        <begin position="169"/>
        <end position="198"/>
    </location>
</feature>
<dbReference type="Gene3D" id="1.20.1740.10">
    <property type="entry name" value="Amino acid/polyamine transporter I"/>
    <property type="match status" value="1"/>
</dbReference>
<dbReference type="InterPro" id="IPR002293">
    <property type="entry name" value="AA/rel_permease1"/>
</dbReference>
<evidence type="ECO:0000313" key="8">
    <source>
        <dbReference type="Proteomes" id="UP000256328"/>
    </source>
</evidence>
<dbReference type="OrthoDB" id="5982228at2759"/>
<name>A0A3D8Q6H3_9HELO</name>
<feature type="region of interest" description="Disordered" evidence="5">
    <location>
        <begin position="21"/>
        <end position="55"/>
    </location>
</feature>
<dbReference type="AlphaFoldDB" id="A0A3D8Q6H3"/>
<dbReference type="Proteomes" id="UP000256328">
    <property type="component" value="Unassembled WGS sequence"/>
</dbReference>
<dbReference type="PANTHER" id="PTHR11785">
    <property type="entry name" value="AMINO ACID TRANSPORTER"/>
    <property type="match status" value="1"/>
</dbReference>
<organism evidence="7 8">
    <name type="scientific">Coleophoma crateriformis</name>
    <dbReference type="NCBI Taxonomy" id="565419"/>
    <lineage>
        <taxon>Eukaryota</taxon>
        <taxon>Fungi</taxon>
        <taxon>Dikarya</taxon>
        <taxon>Ascomycota</taxon>
        <taxon>Pezizomycotina</taxon>
        <taxon>Leotiomycetes</taxon>
        <taxon>Helotiales</taxon>
        <taxon>Dermateaceae</taxon>
        <taxon>Coleophoma</taxon>
    </lineage>
</organism>
<evidence type="ECO:0000256" key="3">
    <source>
        <dbReference type="ARBA" id="ARBA00022989"/>
    </source>
</evidence>
<keyword evidence="4 6" id="KW-0472">Membrane</keyword>
<proteinExistence type="predicted"/>
<feature type="transmembrane region" description="Helical" evidence="6">
    <location>
        <begin position="485"/>
        <end position="501"/>
    </location>
</feature>
<protein>
    <submittedName>
        <fullName evidence="7">High affinity methionine permease</fullName>
    </submittedName>
</protein>
<evidence type="ECO:0000313" key="7">
    <source>
        <dbReference type="EMBL" id="RDW57260.1"/>
    </source>
</evidence>
<feature type="transmembrane region" description="Helical" evidence="6">
    <location>
        <begin position="235"/>
        <end position="258"/>
    </location>
</feature>
<gene>
    <name evidence="7" type="ORF">BP5796_12710</name>
</gene>
<dbReference type="EMBL" id="PDLN01000023">
    <property type="protein sequence ID" value="RDW57260.1"/>
    <property type="molecule type" value="Genomic_DNA"/>
</dbReference>
<accession>A0A3D8Q6H3</accession>
<feature type="transmembrane region" description="Helical" evidence="6">
    <location>
        <begin position="204"/>
        <end position="223"/>
    </location>
</feature>
<feature type="transmembrane region" description="Helical" evidence="6">
    <location>
        <begin position="447"/>
        <end position="464"/>
    </location>
</feature>
<comment type="caution">
    <text evidence="7">The sequence shown here is derived from an EMBL/GenBank/DDBJ whole genome shotgun (WGS) entry which is preliminary data.</text>
</comment>
<feature type="transmembrane region" description="Helical" evidence="6">
    <location>
        <begin position="416"/>
        <end position="435"/>
    </location>
</feature>